<dbReference type="InParanoid" id="A8XG38"/>
<feature type="transmembrane region" description="Helical" evidence="1">
    <location>
        <begin position="83"/>
        <end position="103"/>
    </location>
</feature>
<keyword evidence="1" id="KW-0472">Membrane</keyword>
<keyword evidence="1" id="KW-0812">Transmembrane</keyword>
<dbReference type="Pfam" id="PF10318">
    <property type="entry name" value="7TM_GPCR_Srh"/>
    <property type="match status" value="2"/>
</dbReference>
<dbReference type="PANTHER" id="PTHR22941">
    <property type="entry name" value="SERPENTINE RECEPTOR"/>
    <property type="match status" value="1"/>
</dbReference>
<feature type="transmembrane region" description="Helical" evidence="1">
    <location>
        <begin position="543"/>
        <end position="568"/>
    </location>
</feature>
<feature type="transmembrane region" description="Helical" evidence="1">
    <location>
        <begin position="365"/>
        <end position="385"/>
    </location>
</feature>
<keyword evidence="1" id="KW-1133">Transmembrane helix</keyword>
<keyword evidence="3" id="KW-1185">Reference proteome</keyword>
<feature type="transmembrane region" description="Helical" evidence="1">
    <location>
        <begin position="145"/>
        <end position="168"/>
    </location>
</feature>
<gene>
    <name evidence="4" type="primary">srh-51</name>
    <name evidence="2" type="synonym">Cbr-srh-51</name>
    <name evidence="4" type="ORF">CBG12584</name>
    <name evidence="2" type="ORF">CBG_12584</name>
</gene>
<reference evidence="2 3" key="2">
    <citation type="journal article" date="2011" name="PLoS Genet.">
        <title>Caenorhabditis briggsae recombinant inbred line genotypes reveal inter-strain incompatibility and the evolution of recombination.</title>
        <authorList>
            <person name="Ross J.A."/>
            <person name="Koboldt D.C."/>
            <person name="Staisch J.E."/>
            <person name="Chamberlin H.M."/>
            <person name="Gupta B.P."/>
            <person name="Miller R.D."/>
            <person name="Baird S.E."/>
            <person name="Haag E.S."/>
        </authorList>
    </citation>
    <scope>NUCLEOTIDE SEQUENCE [LARGE SCALE GENOMIC DNA]</scope>
    <source>
        <strain evidence="2 3">AF16</strain>
    </source>
</reference>
<protein>
    <submittedName>
        <fullName evidence="2">Protein CBR-SRH-51</fullName>
    </submittedName>
</protein>
<dbReference type="OMA" id="SPRINGM"/>
<evidence type="ECO:0000313" key="4">
    <source>
        <dbReference type="WormBase" id="CBG12584"/>
    </source>
</evidence>
<organism evidence="2 3">
    <name type="scientific">Caenorhabditis briggsae</name>
    <dbReference type="NCBI Taxonomy" id="6238"/>
    <lineage>
        <taxon>Eukaryota</taxon>
        <taxon>Metazoa</taxon>
        <taxon>Ecdysozoa</taxon>
        <taxon>Nematoda</taxon>
        <taxon>Chromadorea</taxon>
        <taxon>Rhabditida</taxon>
        <taxon>Rhabditina</taxon>
        <taxon>Rhabditomorpha</taxon>
        <taxon>Rhabditoidea</taxon>
        <taxon>Rhabditidae</taxon>
        <taxon>Peloderinae</taxon>
        <taxon>Caenorhabditis</taxon>
    </lineage>
</organism>
<dbReference type="Proteomes" id="UP000008549">
    <property type="component" value="Unassembled WGS sequence"/>
</dbReference>
<feature type="transmembrane region" description="Helical" evidence="1">
    <location>
        <begin position="511"/>
        <end position="537"/>
    </location>
</feature>
<dbReference type="AlphaFoldDB" id="A8XG38"/>
<feature type="transmembrane region" description="Helical" evidence="1">
    <location>
        <begin position="467"/>
        <end position="491"/>
    </location>
</feature>
<sequence>MQFWFLMITIFYTILTTPYHFYPAEVRCSVGLFHELGISSRYQLYLINVVYGGIVSAVILLFENRHRHLIPSTETFYKTNRTHRFLLGLLNFLIGSSNFWTIFLQDVIQERQKLEYLKLVPCPTELYFDSCSSAFFRTPSIWNNIILVSSLIVPIQIVFFIAHSMMYLRKSHNMNAFSKRTKKLQKAFFQAALAQVSSPISALLIPLSLLIFILRTKQYLPGLINACILFIPSHSVFSTAALIIFNVPYRVFVKKIPTTLTEYYLTNYTRCNERFSFVASPDFLLIAARIEFLVIFPINLLGFYCIVFKSPKYMREFQWHLLHLQFWFLLLSIFYSILTTPVHFFPAQVRCSIGLLRTWNVPPEYQVYVVHFVFAGILSAVVLLFESRHRRLAPTTDFTYKIHKSPRILLGLLNFSVGITNTIPVVLQEESQEELKLKNLEILPCPMDLYFDSCSFASSKKITGWSVLAYATNVVFTLEIAFFIIHCWICLRRSQLMETFSERTKRLQVAFFRAAIAQVAAPLIVLFVPFIMLFYLIATSSNLQGLINICVLFIPANSAFSTISLLIYNAAYRKFIVGLWRVIPMTESSLNRIAVASSV</sequence>
<dbReference type="eggNOG" id="ENOG502TFX7">
    <property type="taxonomic scope" value="Eukaryota"/>
</dbReference>
<dbReference type="FunCoup" id="A8XG38">
    <property type="interactions" value="37"/>
</dbReference>
<feature type="transmembrane region" description="Helical" evidence="1">
    <location>
        <begin position="188"/>
        <end position="214"/>
    </location>
</feature>
<proteinExistence type="predicted"/>
<feature type="transmembrane region" description="Helical" evidence="1">
    <location>
        <begin position="326"/>
        <end position="345"/>
    </location>
</feature>
<name>A8XG38_CAEBR</name>
<evidence type="ECO:0000313" key="2">
    <source>
        <dbReference type="EMBL" id="CAP31543.2"/>
    </source>
</evidence>
<evidence type="ECO:0000313" key="3">
    <source>
        <dbReference type="Proteomes" id="UP000008549"/>
    </source>
</evidence>
<dbReference type="WormBase" id="CBG12584">
    <property type="protein sequence ID" value="CBP47511"/>
    <property type="gene ID" value="WBGene00033513"/>
    <property type="gene designation" value="Cbr-srh-51"/>
</dbReference>
<feature type="transmembrane region" description="Helical" evidence="1">
    <location>
        <begin position="42"/>
        <end position="62"/>
    </location>
</feature>
<dbReference type="HOGENOM" id="CLU_455785_0_0_1"/>
<feature type="transmembrane region" description="Helical" evidence="1">
    <location>
        <begin position="5"/>
        <end position="22"/>
    </location>
</feature>
<feature type="transmembrane region" description="Helical" evidence="1">
    <location>
        <begin position="283"/>
        <end position="306"/>
    </location>
</feature>
<dbReference type="PANTHER" id="PTHR22941:SF4">
    <property type="entry name" value="G_PROTEIN_RECEP_F1_2 DOMAIN-CONTAINING PROTEIN-RELATED"/>
    <property type="match status" value="1"/>
</dbReference>
<dbReference type="EMBL" id="HE600940">
    <property type="protein sequence ID" value="CAP31543.2"/>
    <property type="molecule type" value="Genomic_DNA"/>
</dbReference>
<reference evidence="2 3" key="1">
    <citation type="journal article" date="2003" name="PLoS Biol.">
        <title>The genome sequence of Caenorhabditis briggsae: a platform for comparative genomics.</title>
        <authorList>
            <person name="Stein L.D."/>
            <person name="Bao Z."/>
            <person name="Blasiar D."/>
            <person name="Blumenthal T."/>
            <person name="Brent M.R."/>
            <person name="Chen N."/>
            <person name="Chinwalla A."/>
            <person name="Clarke L."/>
            <person name="Clee C."/>
            <person name="Coghlan A."/>
            <person name="Coulson A."/>
            <person name="D'Eustachio P."/>
            <person name="Fitch D.H."/>
            <person name="Fulton L.A."/>
            <person name="Fulton R.E."/>
            <person name="Griffiths-Jones S."/>
            <person name="Harris T.W."/>
            <person name="Hillier L.W."/>
            <person name="Kamath R."/>
            <person name="Kuwabara P.E."/>
            <person name="Mardis E.R."/>
            <person name="Marra M.A."/>
            <person name="Miner T.L."/>
            <person name="Minx P."/>
            <person name="Mullikin J.C."/>
            <person name="Plumb R.W."/>
            <person name="Rogers J."/>
            <person name="Schein J.E."/>
            <person name="Sohrmann M."/>
            <person name="Spieth J."/>
            <person name="Stajich J.E."/>
            <person name="Wei C."/>
            <person name="Willey D."/>
            <person name="Wilson R.K."/>
            <person name="Durbin R."/>
            <person name="Waterston R.H."/>
        </authorList>
    </citation>
    <scope>NUCLEOTIDE SEQUENCE [LARGE SCALE GENOMIC DNA]</scope>
    <source>
        <strain evidence="2 3">AF16</strain>
    </source>
</reference>
<feature type="transmembrane region" description="Helical" evidence="1">
    <location>
        <begin position="406"/>
        <end position="427"/>
    </location>
</feature>
<dbReference type="InterPro" id="IPR019422">
    <property type="entry name" value="7TM_GPCR_serpentine_rcpt_Srh"/>
</dbReference>
<evidence type="ECO:0000256" key="1">
    <source>
        <dbReference type="SAM" id="Phobius"/>
    </source>
</evidence>
<dbReference type="InterPro" id="IPR053220">
    <property type="entry name" value="Nematode_rcpt-like_serp_H"/>
</dbReference>
<accession>A8XG38</accession>